<organism evidence="1 2">
    <name type="scientific">Pseudolactococcus reticulitermitis</name>
    <dbReference type="NCBI Taxonomy" id="2025039"/>
    <lineage>
        <taxon>Bacteria</taxon>
        <taxon>Bacillati</taxon>
        <taxon>Bacillota</taxon>
        <taxon>Bacilli</taxon>
        <taxon>Lactobacillales</taxon>
        <taxon>Streptococcaceae</taxon>
        <taxon>Pseudolactococcus</taxon>
    </lineage>
</organism>
<reference evidence="2" key="1">
    <citation type="submission" date="2017-08" db="EMBL/GenBank/DDBJ databases">
        <title>Draft genome sequence of Lactococcus sp. strain Rs-Y01, isolated from the gut of the lower termite Reticulitermes speratus.</title>
        <authorList>
            <person name="Ohkuma M."/>
            <person name="Yuki M."/>
        </authorList>
    </citation>
    <scope>NUCLEOTIDE SEQUENCE [LARGE SCALE GENOMIC DNA]</scope>
    <source>
        <strain evidence="2">Rs-Y01</strain>
    </source>
</reference>
<dbReference type="RefSeq" id="WP_094785499.1">
    <property type="nucleotide sequence ID" value="NZ_BEDT01000009.1"/>
</dbReference>
<protein>
    <submittedName>
        <fullName evidence="1">Uncharacterized protein</fullName>
    </submittedName>
</protein>
<evidence type="ECO:0000313" key="1">
    <source>
        <dbReference type="EMBL" id="GAX48486.1"/>
    </source>
</evidence>
<dbReference type="OrthoDB" id="4425335at2"/>
<evidence type="ECO:0000313" key="2">
    <source>
        <dbReference type="Proteomes" id="UP000218689"/>
    </source>
</evidence>
<sequence>MSILSELDTLLDDLSIPVAIGVFSDVPPNEYCVLTPLADVFEVFCDNAPLFDTHEVRLSLFSRGNYLLTKEKITTALLEAEFTIINRLFVDYENNTGYYHIAIDVAKYYEMAE</sequence>
<keyword evidence="2" id="KW-1185">Reference proteome</keyword>
<comment type="caution">
    <text evidence="1">The sequence shown here is derived from an EMBL/GenBank/DDBJ whole genome shotgun (WGS) entry which is preliminary data.</text>
</comment>
<accession>A0A224X7U1</accession>
<proteinExistence type="predicted"/>
<dbReference type="AlphaFoldDB" id="A0A224X7U1"/>
<dbReference type="EMBL" id="BEDT01000009">
    <property type="protein sequence ID" value="GAX48486.1"/>
    <property type="molecule type" value="Genomic_DNA"/>
</dbReference>
<dbReference type="Proteomes" id="UP000218689">
    <property type="component" value="Unassembled WGS sequence"/>
</dbReference>
<name>A0A224X7U1_9LACT</name>
<gene>
    <name evidence="1" type="ORF">RsY01_2115</name>
</gene>